<dbReference type="AlphaFoldDB" id="A0AAN1T1U1"/>
<evidence type="ECO:0000256" key="2">
    <source>
        <dbReference type="SAM" id="Phobius"/>
    </source>
</evidence>
<dbReference type="EMBL" id="AP019536">
    <property type="protein sequence ID" value="BBJ00576.1"/>
    <property type="molecule type" value="Genomic_DNA"/>
</dbReference>
<evidence type="ECO:0008006" key="5">
    <source>
        <dbReference type="Google" id="ProtNLM"/>
    </source>
</evidence>
<accession>A0AAN1T1U1</accession>
<proteinExistence type="predicted"/>
<keyword evidence="2" id="KW-0472">Membrane</keyword>
<name>A0AAN1T1U1_9PROT</name>
<reference evidence="3 4" key="1">
    <citation type="submission" date="2019-03" db="EMBL/GenBank/DDBJ databases">
        <title>Complete genome sequence of Ferrigenium kumadai strain An22, a microaerophilic iron-oxidizing bacterium isolated from a paddy field soil.</title>
        <authorList>
            <person name="Watanabe T."/>
            <person name="Asakawa S."/>
        </authorList>
    </citation>
    <scope>NUCLEOTIDE SEQUENCE [LARGE SCALE GENOMIC DNA]</scope>
    <source>
        <strain evidence="3 4">An22</strain>
    </source>
</reference>
<sequence>MTQGINMEPQRLQAGQGWQWMKQGYALFMKAPLLWMVLLLICFIAMAGLSAIPVVGEPLSSLLLPAVMVGLMVGCRALEQGEELELAHLFSGFQQHTAQLVTLGGIALVGQFLIFGLMMMVGGATLVSILMSGQPPQDPQVMAQAIAGAGFAVLIGVALFSVLLMAMQFAPMLVYFNGIAPVEAMKLSFRAFLANIGPMLVYGVAFILLAILASIPMMLGWLVLMPVMITSLYACYSGIFPPQKESESAPAAGDDDKPTEGTL</sequence>
<dbReference type="KEGG" id="fku:FGKAn22_22680"/>
<feature type="compositionally biased region" description="Basic and acidic residues" evidence="1">
    <location>
        <begin position="254"/>
        <end position="263"/>
    </location>
</feature>
<dbReference type="NCBIfam" id="NF041043">
    <property type="entry name" value="BPSS1780_fam"/>
    <property type="match status" value="1"/>
</dbReference>
<evidence type="ECO:0000313" key="4">
    <source>
        <dbReference type="Proteomes" id="UP001319121"/>
    </source>
</evidence>
<keyword evidence="2" id="KW-0812">Transmembrane</keyword>
<protein>
    <recommendedName>
        <fullName evidence="5">Transmembrane protein</fullName>
    </recommendedName>
</protein>
<dbReference type="Proteomes" id="UP001319121">
    <property type="component" value="Chromosome"/>
</dbReference>
<organism evidence="3 4">
    <name type="scientific">Ferrigenium kumadai</name>
    <dbReference type="NCBI Taxonomy" id="1682490"/>
    <lineage>
        <taxon>Bacteria</taxon>
        <taxon>Pseudomonadati</taxon>
        <taxon>Pseudomonadota</taxon>
        <taxon>Betaproteobacteria</taxon>
        <taxon>Nitrosomonadales</taxon>
        <taxon>Gallionellaceae</taxon>
        <taxon>Ferrigenium</taxon>
    </lineage>
</organism>
<feature type="region of interest" description="Disordered" evidence="1">
    <location>
        <begin position="244"/>
        <end position="263"/>
    </location>
</feature>
<dbReference type="InterPro" id="IPR047798">
    <property type="entry name" value="BPSS1780-like"/>
</dbReference>
<feature type="transmembrane region" description="Helical" evidence="2">
    <location>
        <begin position="100"/>
        <end position="121"/>
    </location>
</feature>
<evidence type="ECO:0000256" key="1">
    <source>
        <dbReference type="SAM" id="MobiDB-lite"/>
    </source>
</evidence>
<feature type="transmembrane region" description="Helical" evidence="2">
    <location>
        <begin position="218"/>
        <end position="236"/>
    </location>
</feature>
<feature type="transmembrane region" description="Helical" evidence="2">
    <location>
        <begin position="141"/>
        <end position="166"/>
    </location>
</feature>
<gene>
    <name evidence="3" type="ORF">FGKAn22_22680</name>
</gene>
<keyword evidence="2" id="KW-1133">Transmembrane helix</keyword>
<evidence type="ECO:0000313" key="3">
    <source>
        <dbReference type="EMBL" id="BBJ00576.1"/>
    </source>
</evidence>
<feature type="transmembrane region" description="Helical" evidence="2">
    <location>
        <begin position="187"/>
        <end position="212"/>
    </location>
</feature>
<feature type="transmembrane region" description="Helical" evidence="2">
    <location>
        <begin position="33"/>
        <end position="56"/>
    </location>
</feature>
<keyword evidence="4" id="KW-1185">Reference proteome</keyword>